<reference evidence="2" key="1">
    <citation type="journal article" date="2022" name="Mol. Ecol. Resour.">
        <title>The genomes of chicory, endive, great burdock and yacon provide insights into Asteraceae palaeo-polyploidization history and plant inulin production.</title>
        <authorList>
            <person name="Fan W."/>
            <person name="Wang S."/>
            <person name="Wang H."/>
            <person name="Wang A."/>
            <person name="Jiang F."/>
            <person name="Liu H."/>
            <person name="Zhao H."/>
            <person name="Xu D."/>
            <person name="Zhang Y."/>
        </authorList>
    </citation>
    <scope>NUCLEOTIDE SEQUENCE [LARGE SCALE GENOMIC DNA]</scope>
    <source>
        <strain evidence="2">cv. Yunnan</strain>
    </source>
</reference>
<evidence type="ECO:0000313" key="2">
    <source>
        <dbReference type="Proteomes" id="UP001056120"/>
    </source>
</evidence>
<dbReference type="Proteomes" id="UP001056120">
    <property type="component" value="Linkage Group LG06"/>
</dbReference>
<evidence type="ECO:0000313" key="1">
    <source>
        <dbReference type="EMBL" id="KAI3812650.1"/>
    </source>
</evidence>
<accession>A0ACB9IYQ3</accession>
<comment type="caution">
    <text evidence="1">The sequence shown here is derived from an EMBL/GenBank/DDBJ whole genome shotgun (WGS) entry which is preliminary data.</text>
</comment>
<sequence>MSSRSDRKRLNVEGDRLTSFFICGTNLTSATLTMVSLDHETMETMQEIRAVMNVASARNLMRELQELLDQWKENSEKNTADMKQDKAPIESHMTTVHAQGEVETYRAQPNTKMKWHFGERMAHIKSYWEDLNAQLEKGYKNTRHTISLLWKIEGVLKNVPRSDRAKMQARFSGLRAEAEANIDNAMDCMKIQCDKKPSCSNVFFHELATSSQQSF</sequence>
<protein>
    <submittedName>
        <fullName evidence="1">Uncharacterized protein</fullName>
    </submittedName>
</protein>
<reference evidence="1 2" key="2">
    <citation type="journal article" date="2022" name="Mol. Ecol. Resour.">
        <title>The genomes of chicory, endive, great burdock and yacon provide insights into Asteraceae paleo-polyploidization history and plant inulin production.</title>
        <authorList>
            <person name="Fan W."/>
            <person name="Wang S."/>
            <person name="Wang H."/>
            <person name="Wang A."/>
            <person name="Jiang F."/>
            <person name="Liu H."/>
            <person name="Zhao H."/>
            <person name="Xu D."/>
            <person name="Zhang Y."/>
        </authorList>
    </citation>
    <scope>NUCLEOTIDE SEQUENCE [LARGE SCALE GENOMIC DNA]</scope>
    <source>
        <strain evidence="2">cv. Yunnan</strain>
        <tissue evidence="1">Leaves</tissue>
    </source>
</reference>
<keyword evidence="2" id="KW-1185">Reference proteome</keyword>
<proteinExistence type="predicted"/>
<organism evidence="1 2">
    <name type="scientific">Smallanthus sonchifolius</name>
    <dbReference type="NCBI Taxonomy" id="185202"/>
    <lineage>
        <taxon>Eukaryota</taxon>
        <taxon>Viridiplantae</taxon>
        <taxon>Streptophyta</taxon>
        <taxon>Embryophyta</taxon>
        <taxon>Tracheophyta</taxon>
        <taxon>Spermatophyta</taxon>
        <taxon>Magnoliopsida</taxon>
        <taxon>eudicotyledons</taxon>
        <taxon>Gunneridae</taxon>
        <taxon>Pentapetalae</taxon>
        <taxon>asterids</taxon>
        <taxon>campanulids</taxon>
        <taxon>Asterales</taxon>
        <taxon>Asteraceae</taxon>
        <taxon>Asteroideae</taxon>
        <taxon>Heliantheae alliance</taxon>
        <taxon>Millerieae</taxon>
        <taxon>Smallanthus</taxon>
    </lineage>
</organism>
<dbReference type="EMBL" id="CM042023">
    <property type="protein sequence ID" value="KAI3812650.1"/>
    <property type="molecule type" value="Genomic_DNA"/>
</dbReference>
<gene>
    <name evidence="1" type="ORF">L1987_17362</name>
</gene>
<name>A0ACB9IYQ3_9ASTR</name>